<organism evidence="2">
    <name type="scientific">bioreactor metagenome</name>
    <dbReference type="NCBI Taxonomy" id="1076179"/>
    <lineage>
        <taxon>unclassified sequences</taxon>
        <taxon>metagenomes</taxon>
        <taxon>ecological metagenomes</taxon>
    </lineage>
</organism>
<evidence type="ECO:0000313" key="2">
    <source>
        <dbReference type="EMBL" id="MPM67562.1"/>
    </source>
</evidence>
<protein>
    <submittedName>
        <fullName evidence="2">Uncharacterized protein</fullName>
    </submittedName>
</protein>
<feature type="compositionally biased region" description="Low complexity" evidence="1">
    <location>
        <begin position="7"/>
        <end position="20"/>
    </location>
</feature>
<evidence type="ECO:0000256" key="1">
    <source>
        <dbReference type="SAM" id="MobiDB-lite"/>
    </source>
</evidence>
<dbReference type="EMBL" id="VSSQ01021761">
    <property type="protein sequence ID" value="MPM67562.1"/>
    <property type="molecule type" value="Genomic_DNA"/>
</dbReference>
<feature type="compositionally biased region" description="Polar residues" evidence="1">
    <location>
        <begin position="71"/>
        <end position="86"/>
    </location>
</feature>
<feature type="compositionally biased region" description="Low complexity" evidence="1">
    <location>
        <begin position="154"/>
        <end position="178"/>
    </location>
</feature>
<accession>A0A645BQS8</accession>
<proteinExistence type="predicted"/>
<reference evidence="2" key="1">
    <citation type="submission" date="2019-08" db="EMBL/GenBank/DDBJ databases">
        <authorList>
            <person name="Kucharzyk K."/>
            <person name="Murdoch R.W."/>
            <person name="Higgins S."/>
            <person name="Loffler F."/>
        </authorList>
    </citation>
    <scope>NUCLEOTIDE SEQUENCE</scope>
</reference>
<feature type="compositionally biased region" description="Basic residues" evidence="1">
    <location>
        <begin position="184"/>
        <end position="193"/>
    </location>
</feature>
<feature type="compositionally biased region" description="Polar residues" evidence="1">
    <location>
        <begin position="109"/>
        <end position="119"/>
    </location>
</feature>
<dbReference type="AlphaFoldDB" id="A0A645BQS8"/>
<feature type="region of interest" description="Disordered" evidence="1">
    <location>
        <begin position="141"/>
        <end position="193"/>
    </location>
</feature>
<sequence length="193" mass="20284">MNSSDDTATPTTVPTAGCGTIAAKQRGSRPRNAHSSPAHCSGVVSKVRPSISHTDGVRTGVGNPPVAAVETVSSTHQGSPTTSRHQPSQRHRNRPTTDADHPGVWPKNTRASSITRGMSSASPRLLPMKVAGPMGITPFAAPRRSWGLTAPRMTSTIRPAAASTPSTTRKPTSSASAANSPFHQRYRGVRRKP</sequence>
<comment type="caution">
    <text evidence="2">The sequence shown here is derived from an EMBL/GenBank/DDBJ whole genome shotgun (WGS) entry which is preliminary data.</text>
</comment>
<gene>
    <name evidence="2" type="ORF">SDC9_114485</name>
</gene>
<feature type="region of interest" description="Disordered" evidence="1">
    <location>
        <begin position="1"/>
        <end position="119"/>
    </location>
</feature>
<name>A0A645BQS8_9ZZZZ</name>